<evidence type="ECO:0000313" key="1">
    <source>
        <dbReference type="EMBL" id="CAI0560944.1"/>
    </source>
</evidence>
<proteinExistence type="predicted"/>
<keyword evidence="2" id="KW-1185">Reference proteome</keyword>
<accession>A0AAV0RTL0</accession>
<organism evidence="1 2">
    <name type="scientific">Linum tenue</name>
    <dbReference type="NCBI Taxonomy" id="586396"/>
    <lineage>
        <taxon>Eukaryota</taxon>
        <taxon>Viridiplantae</taxon>
        <taxon>Streptophyta</taxon>
        <taxon>Embryophyta</taxon>
        <taxon>Tracheophyta</taxon>
        <taxon>Spermatophyta</taxon>
        <taxon>Magnoliopsida</taxon>
        <taxon>eudicotyledons</taxon>
        <taxon>Gunneridae</taxon>
        <taxon>Pentapetalae</taxon>
        <taxon>rosids</taxon>
        <taxon>fabids</taxon>
        <taxon>Malpighiales</taxon>
        <taxon>Linaceae</taxon>
        <taxon>Linum</taxon>
    </lineage>
</organism>
<protein>
    <submittedName>
        <fullName evidence="1">Uncharacterized protein</fullName>
    </submittedName>
</protein>
<dbReference type="Proteomes" id="UP001154282">
    <property type="component" value="Unassembled WGS sequence"/>
</dbReference>
<gene>
    <name evidence="1" type="ORF">LITE_LOCUS49861</name>
</gene>
<sequence>MERYYSKKPKITASNECHEYDGSKQVEAISHPNTQSQAQESLLVNQTVQVQQREPFLLNQIVEFDVNDLEADPGLRPKISSFHPNVQ</sequence>
<dbReference type="AlphaFoldDB" id="A0AAV0RTL0"/>
<evidence type="ECO:0000313" key="2">
    <source>
        <dbReference type="Proteomes" id="UP001154282"/>
    </source>
</evidence>
<dbReference type="EMBL" id="CAMGYJ010000011">
    <property type="protein sequence ID" value="CAI0560944.1"/>
    <property type="molecule type" value="Genomic_DNA"/>
</dbReference>
<reference evidence="1" key="1">
    <citation type="submission" date="2022-08" db="EMBL/GenBank/DDBJ databases">
        <authorList>
            <person name="Gutierrez-Valencia J."/>
        </authorList>
    </citation>
    <scope>NUCLEOTIDE SEQUENCE</scope>
</reference>
<name>A0AAV0RTL0_9ROSI</name>
<comment type="caution">
    <text evidence="1">The sequence shown here is derived from an EMBL/GenBank/DDBJ whole genome shotgun (WGS) entry which is preliminary data.</text>
</comment>
<feature type="non-terminal residue" evidence="1">
    <location>
        <position position="87"/>
    </location>
</feature>